<protein>
    <submittedName>
        <fullName evidence="1">Uncharacterized protein</fullName>
    </submittedName>
</protein>
<dbReference type="Proteomes" id="UP000238523">
    <property type="component" value="Chromosome"/>
</dbReference>
<accession>A0A2K9YYK9</accession>
<reference evidence="1 2" key="1">
    <citation type="submission" date="2017-11" db="EMBL/GenBank/DDBJ databases">
        <title>Complete genome of Rhizobium leguminosarum Norway, an ineffective micro-symbiont.</title>
        <authorList>
            <person name="Hoffrichter A."/>
            <person name="Liang J."/>
            <person name="Brachmann A."/>
            <person name="Marin M."/>
        </authorList>
    </citation>
    <scope>NUCLEOTIDE SEQUENCE [LARGE SCALE GENOMIC DNA]</scope>
    <source>
        <strain evidence="1 2">Norway</strain>
    </source>
</reference>
<sequence length="70" mass="8271">MIPFHFCVGEFSGSSMQSPCHLQWRVNNHLILIGFLLMTTFRTEFRNIIRMKFRTYGAQFLLSPALPHHF</sequence>
<proteinExistence type="predicted"/>
<evidence type="ECO:0000313" key="2">
    <source>
        <dbReference type="Proteomes" id="UP000238523"/>
    </source>
</evidence>
<gene>
    <name evidence="1" type="ORF">CUJ84_Chr000652</name>
</gene>
<dbReference type="AlphaFoldDB" id="A0A2K9YYK9"/>
<organism evidence="1 2">
    <name type="scientific">Rhizobium leguminosarum</name>
    <dbReference type="NCBI Taxonomy" id="384"/>
    <lineage>
        <taxon>Bacteria</taxon>
        <taxon>Pseudomonadati</taxon>
        <taxon>Pseudomonadota</taxon>
        <taxon>Alphaproteobacteria</taxon>
        <taxon>Hyphomicrobiales</taxon>
        <taxon>Rhizobiaceae</taxon>
        <taxon>Rhizobium/Agrobacterium group</taxon>
        <taxon>Rhizobium</taxon>
    </lineage>
</organism>
<name>A0A2K9YYK9_RHILE</name>
<evidence type="ECO:0000313" key="1">
    <source>
        <dbReference type="EMBL" id="AUW41059.1"/>
    </source>
</evidence>
<dbReference type="EMBL" id="CP025012">
    <property type="protein sequence ID" value="AUW41059.1"/>
    <property type="molecule type" value="Genomic_DNA"/>
</dbReference>